<sequence length="103" mass="10981">MPSTLLYKSALIAALAGVSFIAHPAEAGIIEEVPTTWRLQNYIGNHEIAVWYSSAAGCTSGKLGFSGATAEELNRFQSTVLNAKVTGRPVGIAFSETCVMRDF</sequence>
<organism evidence="2 3">
    <name type="scientific">Sphingobium scionense</name>
    <dbReference type="NCBI Taxonomy" id="1404341"/>
    <lineage>
        <taxon>Bacteria</taxon>
        <taxon>Pseudomonadati</taxon>
        <taxon>Pseudomonadota</taxon>
        <taxon>Alphaproteobacteria</taxon>
        <taxon>Sphingomonadales</taxon>
        <taxon>Sphingomonadaceae</taxon>
        <taxon>Sphingobium</taxon>
    </lineage>
</organism>
<name>A0A7W6LX34_9SPHN</name>
<evidence type="ECO:0000256" key="1">
    <source>
        <dbReference type="SAM" id="SignalP"/>
    </source>
</evidence>
<keyword evidence="3" id="KW-1185">Reference proteome</keyword>
<gene>
    <name evidence="2" type="ORF">GGQ90_005785</name>
</gene>
<comment type="caution">
    <text evidence="2">The sequence shown here is derived from an EMBL/GenBank/DDBJ whole genome shotgun (WGS) entry which is preliminary data.</text>
</comment>
<evidence type="ECO:0000313" key="3">
    <source>
        <dbReference type="Proteomes" id="UP000590524"/>
    </source>
</evidence>
<keyword evidence="1" id="KW-0732">Signal</keyword>
<proteinExistence type="predicted"/>
<feature type="chain" id="PRO_5031327918" evidence="1">
    <location>
        <begin position="25"/>
        <end position="103"/>
    </location>
</feature>
<dbReference type="EMBL" id="JACIEU010000061">
    <property type="protein sequence ID" value="MBB4151971.1"/>
    <property type="molecule type" value="Genomic_DNA"/>
</dbReference>
<dbReference type="AlphaFoldDB" id="A0A7W6LX34"/>
<dbReference type="Proteomes" id="UP000590524">
    <property type="component" value="Unassembled WGS sequence"/>
</dbReference>
<accession>A0A7W6LX34</accession>
<evidence type="ECO:0000313" key="2">
    <source>
        <dbReference type="EMBL" id="MBB4151971.1"/>
    </source>
</evidence>
<dbReference type="RefSeq" id="WP_188084578.1">
    <property type="nucleotide sequence ID" value="NZ_JACIEU010000061.1"/>
</dbReference>
<protein>
    <submittedName>
        <fullName evidence="2">Uncharacterized protein</fullName>
    </submittedName>
</protein>
<feature type="signal peptide" evidence="1">
    <location>
        <begin position="1"/>
        <end position="24"/>
    </location>
</feature>
<reference evidence="2 3" key="1">
    <citation type="submission" date="2020-08" db="EMBL/GenBank/DDBJ databases">
        <title>Genomic Encyclopedia of Type Strains, Phase IV (KMG-IV): sequencing the most valuable type-strain genomes for metagenomic binning, comparative biology and taxonomic classification.</title>
        <authorList>
            <person name="Goeker M."/>
        </authorList>
    </citation>
    <scope>NUCLEOTIDE SEQUENCE [LARGE SCALE GENOMIC DNA]</scope>
    <source>
        <strain evidence="2 3">DSM 19371</strain>
    </source>
</reference>